<feature type="domain" description="DUF2061" evidence="2">
    <location>
        <begin position="8"/>
        <end position="59"/>
    </location>
</feature>
<reference evidence="3 4" key="1">
    <citation type="submission" date="2015-09" db="EMBL/GenBank/DDBJ databases">
        <authorList>
            <consortium name="Swine Surveillance"/>
        </authorList>
    </citation>
    <scope>NUCLEOTIDE SEQUENCE [LARGE SCALE GENOMIC DNA]</scope>
    <source>
        <strain evidence="3 4">CECT 7557</strain>
    </source>
</reference>
<evidence type="ECO:0000313" key="4">
    <source>
        <dbReference type="Proteomes" id="UP000052022"/>
    </source>
</evidence>
<dbReference type="Proteomes" id="UP000052022">
    <property type="component" value="Unassembled WGS sequence"/>
</dbReference>
<keyword evidence="1" id="KW-0472">Membrane</keyword>
<accession>A0A0P1GGI0</accession>
<dbReference type="EMBL" id="CYSD01000012">
    <property type="protein sequence ID" value="CUH75300.1"/>
    <property type="molecule type" value="Genomic_DNA"/>
</dbReference>
<keyword evidence="1" id="KW-0812">Transmembrane</keyword>
<feature type="transmembrane region" description="Helical" evidence="1">
    <location>
        <begin position="12"/>
        <end position="29"/>
    </location>
</feature>
<evidence type="ECO:0000256" key="1">
    <source>
        <dbReference type="SAM" id="Phobius"/>
    </source>
</evidence>
<dbReference type="STRING" id="928856.SAMN04488049_10942"/>
<dbReference type="Pfam" id="PF09834">
    <property type="entry name" value="DUF2061"/>
    <property type="match status" value="1"/>
</dbReference>
<proteinExistence type="predicted"/>
<evidence type="ECO:0000313" key="3">
    <source>
        <dbReference type="EMBL" id="CUH75300.1"/>
    </source>
</evidence>
<keyword evidence="1" id="KW-1133">Transmembrane helix</keyword>
<keyword evidence="4" id="KW-1185">Reference proteome</keyword>
<dbReference type="AlphaFoldDB" id="A0A0P1GGI0"/>
<dbReference type="InterPro" id="IPR018638">
    <property type="entry name" value="DUF2061_membrane"/>
</dbReference>
<dbReference type="OrthoDB" id="197461at2"/>
<evidence type="ECO:0000259" key="2">
    <source>
        <dbReference type="Pfam" id="PF09834"/>
    </source>
</evidence>
<gene>
    <name evidence="3" type="ORF">TRM7557_00319</name>
</gene>
<sequence length="76" mass="8160">METRRRSIVKAVIWNIIGLICMSVVGYIGTGSLSVGGVMAVVNAALGLTMYFIYERIWSGIQWGRAPAFADGGAHV</sequence>
<protein>
    <recommendedName>
        <fullName evidence="2">DUF2061 domain-containing protein</fullName>
    </recommendedName>
</protein>
<dbReference type="RefSeq" id="WP_058288467.1">
    <property type="nucleotide sequence ID" value="NZ_CYSD01000012.1"/>
</dbReference>
<feature type="transmembrane region" description="Helical" evidence="1">
    <location>
        <begin position="35"/>
        <end position="54"/>
    </location>
</feature>
<name>A0A0P1GGI0_9RHOB</name>
<organism evidence="3 4">
    <name type="scientific">Tritonibacter multivorans</name>
    <dbReference type="NCBI Taxonomy" id="928856"/>
    <lineage>
        <taxon>Bacteria</taxon>
        <taxon>Pseudomonadati</taxon>
        <taxon>Pseudomonadota</taxon>
        <taxon>Alphaproteobacteria</taxon>
        <taxon>Rhodobacterales</taxon>
        <taxon>Paracoccaceae</taxon>
        <taxon>Tritonibacter</taxon>
    </lineage>
</organism>